<keyword evidence="4" id="KW-1185">Reference proteome</keyword>
<dbReference type="InterPro" id="IPR025668">
    <property type="entry name" value="Tnp_DDE_dom"/>
</dbReference>
<organism evidence="3 4">
    <name type="scientific">Nocardiopsis gilva YIM 90087</name>
    <dbReference type="NCBI Taxonomy" id="1235441"/>
    <lineage>
        <taxon>Bacteria</taxon>
        <taxon>Bacillati</taxon>
        <taxon>Actinomycetota</taxon>
        <taxon>Actinomycetes</taxon>
        <taxon>Streptosporangiales</taxon>
        <taxon>Nocardiopsidaceae</taxon>
        <taxon>Nocardiopsis</taxon>
    </lineage>
</organism>
<dbReference type="Proteomes" id="UP000215005">
    <property type="component" value="Chromosome"/>
</dbReference>
<feature type="region of interest" description="Disordered" evidence="1">
    <location>
        <begin position="89"/>
        <end position="121"/>
    </location>
</feature>
<evidence type="ECO:0000259" key="2">
    <source>
        <dbReference type="Pfam" id="PF13751"/>
    </source>
</evidence>
<accession>A0A223S0X2</accession>
<dbReference type="EMBL" id="CP022753">
    <property type="protein sequence ID" value="ASU81770.1"/>
    <property type="molecule type" value="Genomic_DNA"/>
</dbReference>
<feature type="region of interest" description="Disordered" evidence="1">
    <location>
        <begin position="1"/>
        <end position="39"/>
    </location>
</feature>
<gene>
    <name evidence="3" type="ORF">CDO52_02275</name>
</gene>
<sequence length="121" mass="13783">MHQLPRGVPQRGFPQGPARPAEVQARRAGQPLPPPDLRGQVRHREHVNEFAHGHEMRRCRYRGLEKTHVQHVLTAIAVNVERLCDQLPPEAPCPPRPPTAFQTYLDQQGTPRPRSWRFVGG</sequence>
<reference evidence="3 4" key="1">
    <citation type="submission" date="2017-08" db="EMBL/GenBank/DDBJ databases">
        <title>The complete genome sequence of Nocardiopsis gilva YIM 90087.</title>
        <authorList>
            <person name="Yin M."/>
            <person name="Tang S."/>
        </authorList>
    </citation>
    <scope>NUCLEOTIDE SEQUENCE [LARGE SCALE GENOMIC DNA]</scope>
    <source>
        <strain evidence="3 4">YIM 90087</strain>
    </source>
</reference>
<feature type="compositionally biased region" description="Polar residues" evidence="1">
    <location>
        <begin position="100"/>
        <end position="110"/>
    </location>
</feature>
<evidence type="ECO:0000313" key="3">
    <source>
        <dbReference type="EMBL" id="ASU81770.1"/>
    </source>
</evidence>
<name>A0A223S0X2_9ACTN</name>
<proteinExistence type="predicted"/>
<dbReference type="KEGG" id="ngv:CDO52_02275"/>
<feature type="compositionally biased region" description="Pro residues" evidence="1">
    <location>
        <begin position="89"/>
        <end position="98"/>
    </location>
</feature>
<feature type="domain" description="Transposase DDE" evidence="2">
    <location>
        <begin position="49"/>
        <end position="84"/>
    </location>
</feature>
<dbReference type="AlphaFoldDB" id="A0A223S0X2"/>
<dbReference type="Pfam" id="PF13751">
    <property type="entry name" value="DDE_Tnp_1_6"/>
    <property type="match status" value="1"/>
</dbReference>
<evidence type="ECO:0000313" key="4">
    <source>
        <dbReference type="Proteomes" id="UP000215005"/>
    </source>
</evidence>
<evidence type="ECO:0000256" key="1">
    <source>
        <dbReference type="SAM" id="MobiDB-lite"/>
    </source>
</evidence>
<protein>
    <recommendedName>
        <fullName evidence="2">Transposase DDE domain-containing protein</fullName>
    </recommendedName>
</protein>